<comment type="caution">
    <text evidence="1">The sequence shown here is derived from an EMBL/GenBank/DDBJ whole genome shotgun (WGS) entry which is preliminary data.</text>
</comment>
<organism evidence="1 2">
    <name type="scientific">Aldrovandia affinis</name>
    <dbReference type="NCBI Taxonomy" id="143900"/>
    <lineage>
        <taxon>Eukaryota</taxon>
        <taxon>Metazoa</taxon>
        <taxon>Chordata</taxon>
        <taxon>Craniata</taxon>
        <taxon>Vertebrata</taxon>
        <taxon>Euteleostomi</taxon>
        <taxon>Actinopterygii</taxon>
        <taxon>Neopterygii</taxon>
        <taxon>Teleostei</taxon>
        <taxon>Notacanthiformes</taxon>
        <taxon>Halosauridae</taxon>
        <taxon>Aldrovandia</taxon>
    </lineage>
</organism>
<dbReference type="EMBL" id="JAINUG010000217">
    <property type="protein sequence ID" value="KAJ8387082.1"/>
    <property type="molecule type" value="Genomic_DNA"/>
</dbReference>
<dbReference type="AlphaFoldDB" id="A0AAD7RN98"/>
<keyword evidence="2" id="KW-1185">Reference proteome</keyword>
<gene>
    <name evidence="1" type="ORF">AAFF_G00160220</name>
</gene>
<dbReference type="Proteomes" id="UP001221898">
    <property type="component" value="Unassembled WGS sequence"/>
</dbReference>
<protein>
    <submittedName>
        <fullName evidence="1">Uncharacterized protein</fullName>
    </submittedName>
</protein>
<reference evidence="1" key="1">
    <citation type="journal article" date="2023" name="Science">
        <title>Genome structures resolve the early diversification of teleost fishes.</title>
        <authorList>
            <person name="Parey E."/>
            <person name="Louis A."/>
            <person name="Montfort J."/>
            <person name="Bouchez O."/>
            <person name="Roques C."/>
            <person name="Iampietro C."/>
            <person name="Lluch J."/>
            <person name="Castinel A."/>
            <person name="Donnadieu C."/>
            <person name="Desvignes T."/>
            <person name="Floi Bucao C."/>
            <person name="Jouanno E."/>
            <person name="Wen M."/>
            <person name="Mejri S."/>
            <person name="Dirks R."/>
            <person name="Jansen H."/>
            <person name="Henkel C."/>
            <person name="Chen W.J."/>
            <person name="Zahm M."/>
            <person name="Cabau C."/>
            <person name="Klopp C."/>
            <person name="Thompson A.W."/>
            <person name="Robinson-Rechavi M."/>
            <person name="Braasch I."/>
            <person name="Lecointre G."/>
            <person name="Bobe J."/>
            <person name="Postlethwait J.H."/>
            <person name="Berthelot C."/>
            <person name="Roest Crollius H."/>
            <person name="Guiguen Y."/>
        </authorList>
    </citation>
    <scope>NUCLEOTIDE SEQUENCE</scope>
    <source>
        <strain evidence="1">NC1722</strain>
    </source>
</reference>
<name>A0AAD7RN98_9TELE</name>
<evidence type="ECO:0000313" key="1">
    <source>
        <dbReference type="EMBL" id="KAJ8387082.1"/>
    </source>
</evidence>
<evidence type="ECO:0000313" key="2">
    <source>
        <dbReference type="Proteomes" id="UP001221898"/>
    </source>
</evidence>
<proteinExistence type="predicted"/>
<accession>A0AAD7RN98</accession>
<sequence length="54" mass="5575">MQPARILDEHKGGILGLGLSSSSNAVRVPLAQQGICGRCRCSARSLAPAAEKLS</sequence>